<name>A0A7S8FBP1_9BACT</name>
<dbReference type="EMBL" id="CP047423">
    <property type="protein sequence ID" value="QPD02812.1"/>
    <property type="molecule type" value="Genomic_DNA"/>
</dbReference>
<evidence type="ECO:0000313" key="1">
    <source>
        <dbReference type="EMBL" id="QPD02812.1"/>
    </source>
</evidence>
<dbReference type="Proteomes" id="UP000593737">
    <property type="component" value="Chromosome"/>
</dbReference>
<evidence type="ECO:0000313" key="2">
    <source>
        <dbReference type="Proteomes" id="UP000593737"/>
    </source>
</evidence>
<dbReference type="AlphaFoldDB" id="A0A7S8FBP1"/>
<gene>
    <name evidence="1" type="ORF">Nkreftii_000586</name>
</gene>
<organism evidence="1 2">
    <name type="scientific">Candidatus Nitrospira kreftii</name>
    <dbReference type="NCBI Taxonomy" id="2652173"/>
    <lineage>
        <taxon>Bacteria</taxon>
        <taxon>Pseudomonadati</taxon>
        <taxon>Nitrospirota</taxon>
        <taxon>Nitrospiria</taxon>
        <taxon>Nitrospirales</taxon>
        <taxon>Nitrospiraceae</taxon>
        <taxon>Nitrospira</taxon>
    </lineage>
</organism>
<proteinExistence type="predicted"/>
<accession>A0A7S8FBP1</accession>
<sequence>MKSFKQFMQERNDLSLLHDDAIVMRLRDFIDALELLDDLKSGGERLVEIREDVPEP</sequence>
<protein>
    <submittedName>
        <fullName evidence="1">Uncharacterized protein</fullName>
    </submittedName>
</protein>
<dbReference type="KEGG" id="nkf:Nkreftii_000586"/>
<reference evidence="1 2" key="1">
    <citation type="journal article" date="2020" name="ISME J.">
        <title>Enrichment and physiological characterization of a novel comammox Nitrospira indicates ammonium inhibition of complete nitrification.</title>
        <authorList>
            <person name="Sakoula D."/>
            <person name="Koch H."/>
            <person name="Frank J."/>
            <person name="Jetten M.S.M."/>
            <person name="van Kessel M.A.H.J."/>
            <person name="Lucker S."/>
        </authorList>
    </citation>
    <scope>NUCLEOTIDE SEQUENCE [LARGE SCALE GENOMIC DNA]</scope>
    <source>
        <strain evidence="1">Comreactor17</strain>
    </source>
</reference>